<gene>
    <name evidence="7" type="ORF">EST38_g2792</name>
</gene>
<dbReference type="AlphaFoldDB" id="A0A4Q2DRI7"/>
<evidence type="ECO:0000256" key="1">
    <source>
        <dbReference type="ARBA" id="ARBA00005500"/>
    </source>
</evidence>
<organism evidence="7 8">
    <name type="scientific">Candolleomyces aberdarensis</name>
    <dbReference type="NCBI Taxonomy" id="2316362"/>
    <lineage>
        <taxon>Eukaryota</taxon>
        <taxon>Fungi</taxon>
        <taxon>Dikarya</taxon>
        <taxon>Basidiomycota</taxon>
        <taxon>Agaricomycotina</taxon>
        <taxon>Agaricomycetes</taxon>
        <taxon>Agaricomycetidae</taxon>
        <taxon>Agaricales</taxon>
        <taxon>Agaricineae</taxon>
        <taxon>Psathyrellaceae</taxon>
        <taxon>Candolleomyces</taxon>
    </lineage>
</organism>
<evidence type="ECO:0000313" key="8">
    <source>
        <dbReference type="Proteomes" id="UP000290288"/>
    </source>
</evidence>
<dbReference type="InterPro" id="IPR010580">
    <property type="entry name" value="ER_stress-assoc"/>
</dbReference>
<feature type="transmembrane region" description="Helical" evidence="6">
    <location>
        <begin position="54"/>
        <end position="79"/>
    </location>
</feature>
<keyword evidence="5 6" id="KW-0472">Membrane</keyword>
<evidence type="ECO:0000256" key="2">
    <source>
        <dbReference type="ARBA" id="ARBA00022692"/>
    </source>
</evidence>
<dbReference type="GO" id="GO:0005789">
    <property type="term" value="C:endoplasmic reticulum membrane"/>
    <property type="evidence" value="ECO:0007669"/>
    <property type="project" value="UniProtKB-SubCell"/>
</dbReference>
<evidence type="ECO:0000256" key="4">
    <source>
        <dbReference type="ARBA" id="ARBA00022989"/>
    </source>
</evidence>
<comment type="function">
    <text evidence="6">Interacts with target proteins during translocation into the lumen of the endoplasmic reticulum. Protects unfolded target proteins against degradation and facilitate correct glycosylation.</text>
</comment>
<comment type="caution">
    <text evidence="7">The sequence shown here is derived from an EMBL/GenBank/DDBJ whole genome shotgun (WGS) entry which is preliminary data.</text>
</comment>
<dbReference type="EMBL" id="SDEE01000053">
    <property type="protein sequence ID" value="RXW23040.1"/>
    <property type="molecule type" value="Genomic_DNA"/>
</dbReference>
<keyword evidence="2 6" id="KW-0812">Transmembrane</keyword>
<evidence type="ECO:0000256" key="3">
    <source>
        <dbReference type="ARBA" id="ARBA00022824"/>
    </source>
</evidence>
<evidence type="ECO:0000256" key="5">
    <source>
        <dbReference type="ARBA" id="ARBA00023136"/>
    </source>
</evidence>
<evidence type="ECO:0000313" key="7">
    <source>
        <dbReference type="EMBL" id="RXW23040.1"/>
    </source>
</evidence>
<name>A0A4Q2DRI7_9AGAR</name>
<reference evidence="7 8" key="1">
    <citation type="submission" date="2019-01" db="EMBL/GenBank/DDBJ databases">
        <title>Draft genome sequence of Psathyrella aberdarensis IHI B618.</title>
        <authorList>
            <person name="Buettner E."/>
            <person name="Kellner H."/>
        </authorList>
    </citation>
    <scope>NUCLEOTIDE SEQUENCE [LARGE SCALE GENOMIC DNA]</scope>
    <source>
        <strain evidence="7 8">IHI B618</strain>
    </source>
</reference>
<proteinExistence type="inferred from homology"/>
<sequence length="80" mass="9079">MFTFLQSLSIMHATLQPTEFEMRRRNEKFAKDVREGKKATHASRADKIAHKSPISAWALGAVIFVVFGGVLFELARIIFL</sequence>
<dbReference type="OrthoDB" id="16679at2759"/>
<keyword evidence="3 6" id="KW-0256">Endoplasmic reticulum</keyword>
<dbReference type="Proteomes" id="UP000290288">
    <property type="component" value="Unassembled WGS sequence"/>
</dbReference>
<accession>A0A4Q2DRI7</accession>
<dbReference type="Pfam" id="PF06624">
    <property type="entry name" value="RAMP4"/>
    <property type="match status" value="1"/>
</dbReference>
<keyword evidence="8" id="KW-1185">Reference proteome</keyword>
<comment type="subcellular location">
    <subcellularLocation>
        <location evidence="6">Membrane</location>
        <topology evidence="6">Single-pass membrane protein</topology>
    </subcellularLocation>
    <subcellularLocation>
        <location evidence="6">Endoplasmic reticulum membrane</location>
        <topology evidence="6">Single-pass membrane protein</topology>
    </subcellularLocation>
</comment>
<protein>
    <recommendedName>
        <fullName evidence="6">Stress-associated endoplasmic reticulum protein</fullName>
    </recommendedName>
</protein>
<keyword evidence="4 6" id="KW-1133">Transmembrane helix</keyword>
<comment type="similarity">
    <text evidence="1 6">Belongs to the RAMP4 family.</text>
</comment>
<evidence type="ECO:0000256" key="6">
    <source>
        <dbReference type="RuleBase" id="RU364120"/>
    </source>
</evidence>